<dbReference type="CDD" id="cd06261">
    <property type="entry name" value="TM_PBP2"/>
    <property type="match status" value="1"/>
</dbReference>
<dbReference type="PANTHER" id="PTHR30043">
    <property type="entry name" value="PHOSPHONATES TRANSPORT SYSTEM PERMEASE PROTEIN"/>
    <property type="match status" value="1"/>
</dbReference>
<keyword evidence="2 7" id="KW-0813">Transport</keyword>
<keyword evidence="5 7" id="KW-1133">Transmembrane helix</keyword>
<accession>A0A1I2DRN1</accession>
<dbReference type="GO" id="GO:0015416">
    <property type="term" value="F:ABC-type phosphonate transporter activity"/>
    <property type="evidence" value="ECO:0007669"/>
    <property type="project" value="InterPro"/>
</dbReference>
<dbReference type="STRING" id="930128.SAMN05192532_104221"/>
<dbReference type="Pfam" id="PF00528">
    <property type="entry name" value="BPD_transp_1"/>
    <property type="match status" value="1"/>
</dbReference>
<dbReference type="NCBIfam" id="TIGR01097">
    <property type="entry name" value="PhnE"/>
    <property type="match status" value="1"/>
</dbReference>
<evidence type="ECO:0000256" key="4">
    <source>
        <dbReference type="ARBA" id="ARBA00022692"/>
    </source>
</evidence>
<feature type="domain" description="ABC transmembrane type-1" evidence="8">
    <location>
        <begin position="62"/>
        <end position="245"/>
    </location>
</feature>
<evidence type="ECO:0000256" key="5">
    <source>
        <dbReference type="ARBA" id="ARBA00022989"/>
    </source>
</evidence>
<dbReference type="SUPFAM" id="SSF161098">
    <property type="entry name" value="MetI-like"/>
    <property type="match status" value="1"/>
</dbReference>
<dbReference type="OrthoDB" id="8557224at2"/>
<evidence type="ECO:0000256" key="3">
    <source>
        <dbReference type="ARBA" id="ARBA00022475"/>
    </source>
</evidence>
<comment type="similarity">
    <text evidence="7">Belongs to the binding-protein-dependent transport system permease family.</text>
</comment>
<dbReference type="InterPro" id="IPR005769">
    <property type="entry name" value="PhnE/PtxC"/>
</dbReference>
<gene>
    <name evidence="9" type="ORF">SAMN05192532_104221</name>
</gene>
<dbReference type="RefSeq" id="WP_091661526.1">
    <property type="nucleotide sequence ID" value="NZ_FONT01000004.1"/>
</dbReference>
<dbReference type="InterPro" id="IPR035906">
    <property type="entry name" value="MetI-like_sf"/>
</dbReference>
<dbReference type="AlphaFoldDB" id="A0A1I2DRN1"/>
<evidence type="ECO:0000256" key="6">
    <source>
        <dbReference type="ARBA" id="ARBA00023136"/>
    </source>
</evidence>
<sequence length="253" mass="28665">MSWFRKRAWIYAAVLVLFTWWSMRKTEFEWENFKELSNAFVFLQERFLPGTWDIIPSLMDPILVTLAVAFLGTFIAFLIALPLSYTAAKNTTSNRFIYFFNRFFLSILRSVPEIVFGLIFVVVFGLGPFPAVMAILLHNIGVLGKLISELVEAADPGPQEAMKSVGAGRRTGNLFSILPQIWPNVLSHYFYRFEVAIRTSLILGFIGGGGIGQKLINDFNSYNYQAVTVEVLLIMILVIIVDLFGAFVRKKVI</sequence>
<keyword evidence="6 7" id="KW-0472">Membrane</keyword>
<keyword evidence="4 7" id="KW-0812">Transmembrane</keyword>
<evidence type="ECO:0000256" key="1">
    <source>
        <dbReference type="ARBA" id="ARBA00004651"/>
    </source>
</evidence>
<dbReference type="InterPro" id="IPR000515">
    <property type="entry name" value="MetI-like"/>
</dbReference>
<comment type="subcellular location">
    <subcellularLocation>
        <location evidence="1 7">Cell membrane</location>
        <topology evidence="1 7">Multi-pass membrane protein</topology>
    </subcellularLocation>
</comment>
<dbReference type="GO" id="GO:0005886">
    <property type="term" value="C:plasma membrane"/>
    <property type="evidence" value="ECO:0007669"/>
    <property type="project" value="UniProtKB-SubCell"/>
</dbReference>
<protein>
    <submittedName>
        <fullName evidence="9">Phosphonate transport system permease protein</fullName>
    </submittedName>
</protein>
<dbReference type="EMBL" id="FONT01000004">
    <property type="protein sequence ID" value="SFE82570.1"/>
    <property type="molecule type" value="Genomic_DNA"/>
</dbReference>
<evidence type="ECO:0000256" key="2">
    <source>
        <dbReference type="ARBA" id="ARBA00022448"/>
    </source>
</evidence>
<dbReference type="Proteomes" id="UP000199516">
    <property type="component" value="Unassembled WGS sequence"/>
</dbReference>
<feature type="transmembrane region" description="Helical" evidence="7">
    <location>
        <begin position="222"/>
        <end position="248"/>
    </location>
</feature>
<evidence type="ECO:0000313" key="9">
    <source>
        <dbReference type="EMBL" id="SFE82570.1"/>
    </source>
</evidence>
<evidence type="ECO:0000256" key="7">
    <source>
        <dbReference type="RuleBase" id="RU363032"/>
    </source>
</evidence>
<dbReference type="Gene3D" id="1.10.3720.10">
    <property type="entry name" value="MetI-like"/>
    <property type="match status" value="1"/>
</dbReference>
<keyword evidence="3" id="KW-1003">Cell membrane</keyword>
<reference evidence="9 10" key="1">
    <citation type="submission" date="2016-10" db="EMBL/GenBank/DDBJ databases">
        <authorList>
            <person name="de Groot N.N."/>
        </authorList>
    </citation>
    <scope>NUCLEOTIDE SEQUENCE [LARGE SCALE GENOMIC DNA]</scope>
    <source>
        <strain evidence="9 10">DSM 23995</strain>
    </source>
</reference>
<evidence type="ECO:0000259" key="8">
    <source>
        <dbReference type="PROSITE" id="PS50928"/>
    </source>
</evidence>
<feature type="transmembrane region" description="Helical" evidence="7">
    <location>
        <begin position="62"/>
        <end position="84"/>
    </location>
</feature>
<evidence type="ECO:0000313" key="10">
    <source>
        <dbReference type="Proteomes" id="UP000199516"/>
    </source>
</evidence>
<keyword evidence="10" id="KW-1185">Reference proteome</keyword>
<organism evidence="9 10">
    <name type="scientific">Alteribacillus iranensis</name>
    <dbReference type="NCBI Taxonomy" id="930128"/>
    <lineage>
        <taxon>Bacteria</taxon>
        <taxon>Bacillati</taxon>
        <taxon>Bacillota</taxon>
        <taxon>Bacilli</taxon>
        <taxon>Bacillales</taxon>
        <taxon>Bacillaceae</taxon>
        <taxon>Alteribacillus</taxon>
    </lineage>
</organism>
<dbReference type="PANTHER" id="PTHR30043:SF1">
    <property type="entry name" value="ABC TRANSPORT SYSTEM PERMEASE PROTEIN P69"/>
    <property type="match status" value="1"/>
</dbReference>
<dbReference type="PROSITE" id="PS50928">
    <property type="entry name" value="ABC_TM1"/>
    <property type="match status" value="1"/>
</dbReference>
<proteinExistence type="inferred from homology"/>
<name>A0A1I2DRN1_9BACI</name>